<dbReference type="Gene3D" id="3.10.10.10">
    <property type="entry name" value="HIV Type 1 Reverse Transcriptase, subunit A, domain 1"/>
    <property type="match status" value="1"/>
</dbReference>
<dbReference type="AlphaFoldDB" id="A0A8C1Z454"/>
<dbReference type="Gene3D" id="2.40.70.10">
    <property type="entry name" value="Acid Proteases"/>
    <property type="match status" value="1"/>
</dbReference>
<dbReference type="Gene3D" id="3.30.70.270">
    <property type="match status" value="2"/>
</dbReference>
<feature type="region of interest" description="Disordered" evidence="20">
    <location>
        <begin position="600"/>
        <end position="624"/>
    </location>
</feature>
<dbReference type="PANTHER" id="PTHR37984">
    <property type="entry name" value="PROTEIN CBG26694"/>
    <property type="match status" value="1"/>
</dbReference>
<dbReference type="GO" id="GO:0006310">
    <property type="term" value="P:DNA recombination"/>
    <property type="evidence" value="ECO:0007669"/>
    <property type="project" value="UniProtKB-KW"/>
</dbReference>
<keyword evidence="13" id="KW-0229">DNA integration</keyword>
<evidence type="ECO:0000256" key="6">
    <source>
        <dbReference type="ARBA" id="ARBA00022695"/>
    </source>
</evidence>
<keyword evidence="7" id="KW-0540">Nuclease</keyword>
<keyword evidence="17" id="KW-0233">DNA recombination</keyword>
<evidence type="ECO:0000256" key="4">
    <source>
        <dbReference type="ARBA" id="ARBA00022670"/>
    </source>
</evidence>
<keyword evidence="6" id="KW-0548">Nucleotidyltransferase</keyword>
<dbReference type="InterPro" id="IPR043128">
    <property type="entry name" value="Rev_trsase/Diguanyl_cyclase"/>
</dbReference>
<organism evidence="24 25">
    <name type="scientific">Cyprinus carpio</name>
    <name type="common">Common carp</name>
    <dbReference type="NCBI Taxonomy" id="7962"/>
    <lineage>
        <taxon>Eukaryota</taxon>
        <taxon>Metazoa</taxon>
        <taxon>Chordata</taxon>
        <taxon>Craniata</taxon>
        <taxon>Vertebrata</taxon>
        <taxon>Euteleostomi</taxon>
        <taxon>Actinopterygii</taxon>
        <taxon>Neopterygii</taxon>
        <taxon>Teleostei</taxon>
        <taxon>Ostariophysi</taxon>
        <taxon>Cypriniformes</taxon>
        <taxon>Cyprinidae</taxon>
        <taxon>Cyprininae</taxon>
        <taxon>Cyprinus</taxon>
    </lineage>
</organism>
<dbReference type="SUPFAM" id="SSF54160">
    <property type="entry name" value="Chromo domain-like"/>
    <property type="match status" value="1"/>
</dbReference>
<dbReference type="InterPro" id="IPR000477">
    <property type="entry name" value="RT_dom"/>
</dbReference>
<dbReference type="CDD" id="cd01647">
    <property type="entry name" value="RT_LTR"/>
    <property type="match status" value="1"/>
</dbReference>
<keyword evidence="11" id="KW-0378">Hydrolase</keyword>
<evidence type="ECO:0000256" key="13">
    <source>
        <dbReference type="ARBA" id="ARBA00022908"/>
    </source>
</evidence>
<evidence type="ECO:0000256" key="19">
    <source>
        <dbReference type="ARBA" id="ARBA00039658"/>
    </source>
</evidence>
<evidence type="ECO:0000313" key="25">
    <source>
        <dbReference type="Proteomes" id="UP000694700"/>
    </source>
</evidence>
<keyword evidence="5" id="KW-0808">Transferase</keyword>
<dbReference type="InterPro" id="IPR000953">
    <property type="entry name" value="Chromo/chromo_shadow_dom"/>
</dbReference>
<dbReference type="SUPFAM" id="SSF56672">
    <property type="entry name" value="DNA/RNA polymerases"/>
    <property type="match status" value="1"/>
</dbReference>
<dbReference type="Gene3D" id="1.10.340.70">
    <property type="match status" value="1"/>
</dbReference>
<proteinExistence type="inferred from homology"/>
<dbReference type="InterPro" id="IPR036397">
    <property type="entry name" value="RNaseH_sf"/>
</dbReference>
<evidence type="ECO:0000256" key="11">
    <source>
        <dbReference type="ARBA" id="ARBA00022801"/>
    </source>
</evidence>
<dbReference type="GO" id="GO:0003964">
    <property type="term" value="F:RNA-directed DNA polymerase activity"/>
    <property type="evidence" value="ECO:0007669"/>
    <property type="project" value="UniProtKB-KW"/>
</dbReference>
<dbReference type="InterPro" id="IPR021109">
    <property type="entry name" value="Peptidase_aspartic_dom_sf"/>
</dbReference>
<keyword evidence="8" id="KW-0479">Metal-binding</keyword>
<evidence type="ECO:0000259" key="23">
    <source>
        <dbReference type="PROSITE" id="PS50994"/>
    </source>
</evidence>
<dbReference type="InterPro" id="IPR056924">
    <property type="entry name" value="SH3_Tf2-1"/>
</dbReference>
<dbReference type="Pfam" id="PF00078">
    <property type="entry name" value="RVT_1"/>
    <property type="match status" value="1"/>
</dbReference>
<dbReference type="InterPro" id="IPR023780">
    <property type="entry name" value="Chromo_domain"/>
</dbReference>
<evidence type="ECO:0000256" key="8">
    <source>
        <dbReference type="ARBA" id="ARBA00022723"/>
    </source>
</evidence>
<dbReference type="SMART" id="SM00298">
    <property type="entry name" value="CHROMO"/>
    <property type="match status" value="1"/>
</dbReference>
<dbReference type="InterPro" id="IPR012337">
    <property type="entry name" value="RNaseH-like_sf"/>
</dbReference>
<dbReference type="Pfam" id="PF17919">
    <property type="entry name" value="RT_RNaseH_2"/>
    <property type="match status" value="1"/>
</dbReference>
<evidence type="ECO:0000256" key="7">
    <source>
        <dbReference type="ARBA" id="ARBA00022722"/>
    </source>
</evidence>
<evidence type="ECO:0000256" key="3">
    <source>
        <dbReference type="ARBA" id="ARBA00012180"/>
    </source>
</evidence>
<dbReference type="PROSITE" id="PS50994">
    <property type="entry name" value="INTEGRASE"/>
    <property type="match status" value="1"/>
</dbReference>
<dbReference type="PROSITE" id="PS50878">
    <property type="entry name" value="RT_POL"/>
    <property type="match status" value="1"/>
</dbReference>
<sequence>MDYTLARHLRIQPISLQEPLTITALDGRPLGSGQVSQCTTPLNLQIGCHNERIQFFLIHSPEFPLILGFPWLSLHNPHIDWTARAVIDWGTNCGISSLSPCYFSELLAKSDSPTTSKLLPIPLKPPAQSTELLTIPKLRPVSSGAPVVPPELSRVPSEYADLCEVFSKTRAASLPPHRPYDCAIDLLPGTCPPRGRLYSLSAPERAAMEEYISDALNNGFIRPSTSPAGAGFFFVGKKDGGLRPCIDYRGLNRITVRNRYPLPLMTTAFELLQGATIFTKLDLRNAYHLVRIREGDEWKTAFNTPKGHYEYQVMPFGLVNAPAVFQALINDVLRDMLDKFVFVYLDDILIFSRSYQEHVQHVRTVLSQLLKNGLFVKLEKSEFHVPTVSFLGFIVSSGKVQMDPGKIQAVLNWPQPCSAKEVQRFLGFANFYRRFIRNFSAIAEPLTALTKKTSSPFKWTERADQAFNRLKQLFTSAPILTLPDPELPFVVEVDASDVGVGAVLSQRARNDHKLHPCAYFSRRLSPAEKNYDIGNRELLAVKLALEEWRQWLEGAKHPFLIWTDHRNLTYIREAKRLTSRQARWALFFNRFDFTLSYRPGSKNSKPDALSRQFDPPEVEGEPEPILPSSRVVASIQWGVETAVKRAQQQHPDPGNGPPGRLFVPDTVRSDVLQWGHASLSSGHPGSTRTLKLIQRRFWWPNMQRDVRAFVAACAVCAQNKEPRSHPHGLLHPLPIPRRPWSHISLDFVTGLPKSQGNSVILVVVDRFSKACHLIPLPKIPTAGQTAELLMQHVFRIHGFPQDIVSDRGSQFTSRFWRSFGNLIGASISLSSGFHPQSNGQTERVNQEIEKTLRCLVSNNQTAWSSQLIWAEFAHNTLHHSSLGMSPFECQFGFPPPLFPEPDPEVRVPAAAQLVQRCRRAWRRARAALLRATRQQQRHANQHRRIGPSFRPGQRVWLSTRDLPLHVESRKLAPRFIGPFKILKRINPVSYRLLLLPKSMRIHPTFHISRLKPVIYSPLSPSRKPPPLPRIIGGQPAYTVSRLLDSRQVRGKTQYLVDWEGYGPEERSWVPARDILDPDLIREFRRHSQHR</sequence>
<dbReference type="FunFam" id="3.10.20.370:FF:000003">
    <property type="entry name" value="Transposon Tf2-6 polyprotein"/>
    <property type="match status" value="1"/>
</dbReference>
<accession>A0A8C1Z454</accession>
<dbReference type="GO" id="GO:0005634">
    <property type="term" value="C:nucleus"/>
    <property type="evidence" value="ECO:0007669"/>
    <property type="project" value="UniProtKB-SubCell"/>
</dbReference>
<protein>
    <recommendedName>
        <fullName evidence="19">Gypsy retrotransposon integrase-like protein 1</fullName>
        <ecNumber evidence="3">3.1.26.4</ecNumber>
    </recommendedName>
</protein>
<reference evidence="24" key="1">
    <citation type="submission" date="2025-08" db="UniProtKB">
        <authorList>
            <consortium name="Ensembl"/>
        </authorList>
    </citation>
    <scope>IDENTIFICATION</scope>
</reference>
<evidence type="ECO:0000256" key="14">
    <source>
        <dbReference type="ARBA" id="ARBA00022918"/>
    </source>
</evidence>
<dbReference type="CDD" id="cd00024">
    <property type="entry name" value="CD_CSD"/>
    <property type="match status" value="1"/>
</dbReference>
<keyword evidence="16" id="KW-0238">DNA-binding</keyword>
<dbReference type="Pfam" id="PF00385">
    <property type="entry name" value="Chromo"/>
    <property type="match status" value="1"/>
</dbReference>
<evidence type="ECO:0000256" key="9">
    <source>
        <dbReference type="ARBA" id="ARBA00022750"/>
    </source>
</evidence>
<dbReference type="FunFam" id="3.30.420.10:FF:000032">
    <property type="entry name" value="Retrovirus-related Pol polyprotein from transposon 297-like Protein"/>
    <property type="match status" value="1"/>
</dbReference>
<dbReference type="PANTHER" id="PTHR37984:SF5">
    <property type="entry name" value="PROTEIN NYNRIN-LIKE"/>
    <property type="match status" value="1"/>
</dbReference>
<dbReference type="Pfam" id="PF00665">
    <property type="entry name" value="rve"/>
    <property type="match status" value="1"/>
</dbReference>
<evidence type="ECO:0000256" key="12">
    <source>
        <dbReference type="ARBA" id="ARBA00022842"/>
    </source>
</evidence>
<evidence type="ECO:0000256" key="5">
    <source>
        <dbReference type="ARBA" id="ARBA00022679"/>
    </source>
</evidence>
<evidence type="ECO:0000313" key="24">
    <source>
        <dbReference type="Ensembl" id="ENSCCRP00015051407.1"/>
    </source>
</evidence>
<dbReference type="Pfam" id="PF24626">
    <property type="entry name" value="SH3_Tf2-1"/>
    <property type="match status" value="1"/>
</dbReference>
<dbReference type="PROSITE" id="PS50013">
    <property type="entry name" value="CHROMO_2"/>
    <property type="match status" value="1"/>
</dbReference>
<keyword evidence="9" id="KW-0064">Aspartyl protease</keyword>
<dbReference type="Gene3D" id="3.30.420.10">
    <property type="entry name" value="Ribonuclease H-like superfamily/Ribonuclease H"/>
    <property type="match status" value="1"/>
</dbReference>
<dbReference type="Proteomes" id="UP000694700">
    <property type="component" value="Unplaced"/>
</dbReference>
<dbReference type="InterPro" id="IPR041577">
    <property type="entry name" value="RT_RNaseH_2"/>
</dbReference>
<comment type="subcellular location">
    <subcellularLocation>
        <location evidence="1">Nucleus</location>
    </subcellularLocation>
</comment>
<name>A0A8C1Z454_CYPCA</name>
<evidence type="ECO:0000256" key="2">
    <source>
        <dbReference type="ARBA" id="ARBA00010879"/>
    </source>
</evidence>
<keyword evidence="14" id="KW-0695">RNA-directed DNA polymerase</keyword>
<dbReference type="GO" id="GO:0004523">
    <property type="term" value="F:RNA-DNA hybrid ribonuclease activity"/>
    <property type="evidence" value="ECO:0007669"/>
    <property type="project" value="UniProtKB-EC"/>
</dbReference>
<dbReference type="InterPro" id="IPR050951">
    <property type="entry name" value="Retrovirus_Pol_polyprotein"/>
</dbReference>
<evidence type="ECO:0000256" key="17">
    <source>
        <dbReference type="ARBA" id="ARBA00023172"/>
    </source>
</evidence>
<comment type="similarity">
    <text evidence="2">Belongs to the beta type-B retroviral polymerase family. HERV class-II K(HML-2) pol subfamily.</text>
</comment>
<dbReference type="GO" id="GO:0003887">
    <property type="term" value="F:DNA-directed DNA polymerase activity"/>
    <property type="evidence" value="ECO:0007669"/>
    <property type="project" value="UniProtKB-KW"/>
</dbReference>
<evidence type="ECO:0000256" key="20">
    <source>
        <dbReference type="SAM" id="MobiDB-lite"/>
    </source>
</evidence>
<dbReference type="GO" id="GO:0015074">
    <property type="term" value="P:DNA integration"/>
    <property type="evidence" value="ECO:0007669"/>
    <property type="project" value="UniProtKB-KW"/>
</dbReference>
<dbReference type="CDD" id="cd09274">
    <property type="entry name" value="RNase_HI_RT_Ty3"/>
    <property type="match status" value="1"/>
</dbReference>
<dbReference type="Gene3D" id="2.40.50.40">
    <property type="match status" value="1"/>
</dbReference>
<keyword evidence="15" id="KW-0239">DNA-directed DNA polymerase</keyword>
<dbReference type="FunFam" id="3.30.70.270:FF:000020">
    <property type="entry name" value="Transposon Tf2-6 polyprotein-like Protein"/>
    <property type="match status" value="1"/>
</dbReference>
<dbReference type="EC" id="3.1.26.4" evidence="3"/>
<evidence type="ECO:0000256" key="16">
    <source>
        <dbReference type="ARBA" id="ARBA00023125"/>
    </source>
</evidence>
<evidence type="ECO:0000259" key="22">
    <source>
        <dbReference type="PROSITE" id="PS50878"/>
    </source>
</evidence>
<feature type="domain" description="Chromo" evidence="21">
    <location>
        <begin position="1037"/>
        <end position="1090"/>
    </location>
</feature>
<dbReference type="FunFam" id="1.10.340.70:FF:000001">
    <property type="entry name" value="Retrovirus-related Pol polyprotein from transposon gypsy-like Protein"/>
    <property type="match status" value="1"/>
</dbReference>
<dbReference type="SUPFAM" id="SSF53098">
    <property type="entry name" value="Ribonuclease H-like"/>
    <property type="match status" value="1"/>
</dbReference>
<evidence type="ECO:0000256" key="18">
    <source>
        <dbReference type="ARBA" id="ARBA00023268"/>
    </source>
</evidence>
<dbReference type="GO" id="GO:0046872">
    <property type="term" value="F:metal ion binding"/>
    <property type="evidence" value="ECO:0007669"/>
    <property type="project" value="UniProtKB-KW"/>
</dbReference>
<dbReference type="InterPro" id="IPR016197">
    <property type="entry name" value="Chromo-like_dom_sf"/>
</dbReference>
<evidence type="ECO:0000256" key="15">
    <source>
        <dbReference type="ARBA" id="ARBA00022932"/>
    </source>
</evidence>
<dbReference type="Pfam" id="PF17921">
    <property type="entry name" value="Integrase_H2C2"/>
    <property type="match status" value="1"/>
</dbReference>
<keyword evidence="12" id="KW-0460">Magnesium</keyword>
<feature type="domain" description="Reverse transcriptase" evidence="22">
    <location>
        <begin position="216"/>
        <end position="395"/>
    </location>
</feature>
<dbReference type="Ensembl" id="ENSCCRT00015053139.1">
    <property type="protein sequence ID" value="ENSCCRP00015051407.1"/>
    <property type="gene ID" value="ENSCCRG00015021261.1"/>
</dbReference>
<dbReference type="InterPro" id="IPR041588">
    <property type="entry name" value="Integrase_H2C2"/>
</dbReference>
<keyword evidence="4" id="KW-0645">Protease</keyword>
<dbReference type="GO" id="GO:0004190">
    <property type="term" value="F:aspartic-type endopeptidase activity"/>
    <property type="evidence" value="ECO:0007669"/>
    <property type="project" value="UniProtKB-KW"/>
</dbReference>
<evidence type="ECO:0000259" key="21">
    <source>
        <dbReference type="PROSITE" id="PS50013"/>
    </source>
</evidence>
<keyword evidence="10" id="KW-0255">Endonuclease</keyword>
<dbReference type="InterPro" id="IPR043502">
    <property type="entry name" value="DNA/RNA_pol_sf"/>
</dbReference>
<dbReference type="GO" id="GO:0003677">
    <property type="term" value="F:DNA binding"/>
    <property type="evidence" value="ECO:0007669"/>
    <property type="project" value="UniProtKB-KW"/>
</dbReference>
<dbReference type="CDD" id="cd00303">
    <property type="entry name" value="retropepsin_like"/>
    <property type="match status" value="1"/>
</dbReference>
<keyword evidence="18" id="KW-0511">Multifunctional enzyme</keyword>
<evidence type="ECO:0000256" key="10">
    <source>
        <dbReference type="ARBA" id="ARBA00022759"/>
    </source>
</evidence>
<feature type="domain" description="Integrase catalytic" evidence="23">
    <location>
        <begin position="735"/>
        <end position="894"/>
    </location>
</feature>
<evidence type="ECO:0000256" key="1">
    <source>
        <dbReference type="ARBA" id="ARBA00004123"/>
    </source>
</evidence>
<dbReference type="GO" id="GO:0006508">
    <property type="term" value="P:proteolysis"/>
    <property type="evidence" value="ECO:0007669"/>
    <property type="project" value="UniProtKB-KW"/>
</dbReference>
<dbReference type="InterPro" id="IPR001584">
    <property type="entry name" value="Integrase_cat-core"/>
</dbReference>